<evidence type="ECO:0000313" key="2">
    <source>
        <dbReference type="Proteomes" id="UP000186817"/>
    </source>
</evidence>
<gene>
    <name evidence="1" type="ORF">AK812_SmicGene15420</name>
</gene>
<name>A0A1Q9E2Z3_SYMMI</name>
<organism evidence="1 2">
    <name type="scientific">Symbiodinium microadriaticum</name>
    <name type="common">Dinoflagellate</name>
    <name type="synonym">Zooxanthella microadriatica</name>
    <dbReference type="NCBI Taxonomy" id="2951"/>
    <lineage>
        <taxon>Eukaryota</taxon>
        <taxon>Sar</taxon>
        <taxon>Alveolata</taxon>
        <taxon>Dinophyceae</taxon>
        <taxon>Suessiales</taxon>
        <taxon>Symbiodiniaceae</taxon>
        <taxon>Symbiodinium</taxon>
    </lineage>
</organism>
<protein>
    <submittedName>
        <fullName evidence="1">Uncharacterized protein</fullName>
    </submittedName>
</protein>
<comment type="caution">
    <text evidence="1">The sequence shown here is derived from an EMBL/GenBank/DDBJ whole genome shotgun (WGS) entry which is preliminary data.</text>
</comment>
<dbReference type="OrthoDB" id="10299754at2759"/>
<keyword evidence="2" id="KW-1185">Reference proteome</keyword>
<reference evidence="1 2" key="1">
    <citation type="submission" date="2016-02" db="EMBL/GenBank/DDBJ databases">
        <title>Genome analysis of coral dinoflagellate symbionts highlights evolutionary adaptations to a symbiotic lifestyle.</title>
        <authorList>
            <person name="Aranda M."/>
            <person name="Li Y."/>
            <person name="Liew Y.J."/>
            <person name="Baumgarten S."/>
            <person name="Simakov O."/>
            <person name="Wilson M."/>
            <person name="Piel J."/>
            <person name="Ashoor H."/>
            <person name="Bougouffa S."/>
            <person name="Bajic V.B."/>
            <person name="Ryu T."/>
            <person name="Ravasi T."/>
            <person name="Bayer T."/>
            <person name="Micklem G."/>
            <person name="Kim H."/>
            <person name="Bhak J."/>
            <person name="Lajeunesse T.C."/>
            <person name="Voolstra C.R."/>
        </authorList>
    </citation>
    <scope>NUCLEOTIDE SEQUENCE [LARGE SCALE GENOMIC DNA]</scope>
    <source>
        <strain evidence="1 2">CCMP2467</strain>
    </source>
</reference>
<dbReference type="EMBL" id="LSRX01000281">
    <property type="protein sequence ID" value="OLQ01796.1"/>
    <property type="molecule type" value="Genomic_DNA"/>
</dbReference>
<proteinExistence type="predicted"/>
<accession>A0A1Q9E2Z3</accession>
<dbReference type="AlphaFoldDB" id="A0A1Q9E2Z3"/>
<dbReference type="Proteomes" id="UP000186817">
    <property type="component" value="Unassembled WGS sequence"/>
</dbReference>
<sequence length="339" mass="36502">MELELLKLRPSTLESVSRVILLVAGEADGWALHLALLALQLNVVASQLGHDVQQTIVESSKFAVLSLTRVGGVSGELEATPTADFVFENTTVRWADGDASLKPVTAIWFSVNDTNPDPAPNSSLRSTEVRLLPDGDGGLLRFTFVPRGATEPVNLVSYVATVQESLEGRVLGVSAVGANVLPTQLAQFEVLGFLEPTPGDVKAGVKLELDDCGQLMATRVVDFDYFPSTEAAVWEDGETDRQCLAYAIKSDEAANALANHQDMVQGSSRSVFACGKMPMLTPDCMSFVSSWVVISGVTSSETDEVICLRVVALDNSTARKDFMRWWVSLASPVRNLPGR</sequence>
<evidence type="ECO:0000313" key="1">
    <source>
        <dbReference type="EMBL" id="OLQ01796.1"/>
    </source>
</evidence>